<dbReference type="SUPFAM" id="SSF50249">
    <property type="entry name" value="Nucleic acid-binding proteins"/>
    <property type="match status" value="1"/>
</dbReference>
<dbReference type="PROSITE" id="PS50935">
    <property type="entry name" value="SSB"/>
    <property type="match status" value="1"/>
</dbReference>
<dbReference type="Proteomes" id="UP000077868">
    <property type="component" value="Chromosome"/>
</dbReference>
<sequence length="121" mass="13549">MPTKKTDVLNEVRLQGRVSQQPERRELPSGDELWTFRLVVPRAPRSERPDEQGGPRGTVDAIECAVWDARVRRSVARWQAGDVIEVEGAVRRRFFRTGGGTGSRVEVEVSSGRRVRRGPGA</sequence>
<protein>
    <submittedName>
        <fullName evidence="4">Single-stranded DNA-binding protein</fullName>
    </submittedName>
</protein>
<name>A0A1A9GMG3_9ACTN</name>
<evidence type="ECO:0000313" key="5">
    <source>
        <dbReference type="Proteomes" id="UP000077868"/>
    </source>
</evidence>
<evidence type="ECO:0000256" key="3">
    <source>
        <dbReference type="SAM" id="MobiDB-lite"/>
    </source>
</evidence>
<feature type="region of interest" description="Disordered" evidence="3">
    <location>
        <begin position="99"/>
        <end position="121"/>
    </location>
</feature>
<accession>A0A1A9GMG3</accession>
<evidence type="ECO:0000256" key="1">
    <source>
        <dbReference type="ARBA" id="ARBA00023125"/>
    </source>
</evidence>
<dbReference type="GO" id="GO:0003697">
    <property type="term" value="F:single-stranded DNA binding"/>
    <property type="evidence" value="ECO:0007669"/>
    <property type="project" value="InterPro"/>
</dbReference>
<proteinExistence type="predicted"/>
<dbReference type="InterPro" id="IPR012340">
    <property type="entry name" value="NA-bd_OB-fold"/>
</dbReference>
<dbReference type="STRING" id="1300347.I601_3070"/>
<dbReference type="Gene3D" id="2.40.50.140">
    <property type="entry name" value="Nucleic acid-binding proteins"/>
    <property type="match status" value="1"/>
</dbReference>
<dbReference type="OrthoDB" id="5186768at2"/>
<organism evidence="4 5">
    <name type="scientific">Nocardioides dokdonensis FR1436</name>
    <dbReference type="NCBI Taxonomy" id="1300347"/>
    <lineage>
        <taxon>Bacteria</taxon>
        <taxon>Bacillati</taxon>
        <taxon>Actinomycetota</taxon>
        <taxon>Actinomycetes</taxon>
        <taxon>Propionibacteriales</taxon>
        <taxon>Nocardioidaceae</taxon>
        <taxon>Nocardioides</taxon>
    </lineage>
</organism>
<evidence type="ECO:0000313" key="4">
    <source>
        <dbReference type="EMBL" id="ANH39478.1"/>
    </source>
</evidence>
<dbReference type="KEGG" id="ndk:I601_3070"/>
<dbReference type="RefSeq" id="WP_068111471.1">
    <property type="nucleotide sequence ID" value="NZ_CP015079.1"/>
</dbReference>
<dbReference type="AlphaFoldDB" id="A0A1A9GMG3"/>
<reference evidence="4 5" key="1">
    <citation type="submission" date="2016-03" db="EMBL/GenBank/DDBJ databases">
        <title>Complete genome sequence of a soil Actinobacterium, Nocardioides dokdonensis FR1436.</title>
        <authorList>
            <person name="Kwon S.-K."/>
            <person name="Kim K."/>
            <person name="Kim J.F."/>
        </authorList>
    </citation>
    <scope>NUCLEOTIDE SEQUENCE [LARGE SCALE GENOMIC DNA]</scope>
    <source>
        <strain evidence="4 5">FR1436</strain>
    </source>
</reference>
<dbReference type="EMBL" id="CP015079">
    <property type="protein sequence ID" value="ANH39478.1"/>
    <property type="molecule type" value="Genomic_DNA"/>
</dbReference>
<keyword evidence="5" id="KW-1185">Reference proteome</keyword>
<gene>
    <name evidence="4" type="ORF">I601_3070</name>
</gene>
<keyword evidence="1 2" id="KW-0238">DNA-binding</keyword>
<dbReference type="Pfam" id="PF00436">
    <property type="entry name" value="SSB"/>
    <property type="match status" value="1"/>
</dbReference>
<dbReference type="InterPro" id="IPR000424">
    <property type="entry name" value="Primosome_PriB/ssb"/>
</dbReference>
<evidence type="ECO:0000256" key="2">
    <source>
        <dbReference type="PROSITE-ProRule" id="PRU00252"/>
    </source>
</evidence>